<dbReference type="AlphaFoldDB" id="A0AAJ8BQ63"/>
<gene>
    <name evidence="1" type="ORF">An04g00030</name>
</gene>
<sequence>MVLTNKSTLLSTCPIAQVSERKDDVKEGECLRGITICSMISSTKPIDYSTSIYGSLDSYPTC</sequence>
<organism evidence="1">
    <name type="scientific">Aspergillus niger</name>
    <dbReference type="NCBI Taxonomy" id="5061"/>
    <lineage>
        <taxon>Eukaryota</taxon>
        <taxon>Fungi</taxon>
        <taxon>Dikarya</taxon>
        <taxon>Ascomycota</taxon>
        <taxon>Pezizomycotina</taxon>
        <taxon>Eurotiomycetes</taxon>
        <taxon>Eurotiomycetidae</taxon>
        <taxon>Eurotiales</taxon>
        <taxon>Aspergillaceae</taxon>
        <taxon>Aspergillus</taxon>
        <taxon>Aspergillus subgen. Circumdati</taxon>
    </lineage>
</organism>
<name>A0AAJ8BQ63_ASPNG</name>
<evidence type="ECO:0000313" key="1">
    <source>
        <dbReference type="RefSeq" id="XP_059600406.1"/>
    </source>
</evidence>
<dbReference type="VEuPathDB" id="FungiDB:An04g00030"/>
<proteinExistence type="predicted"/>
<accession>A0AAJ8BQ63</accession>
<reference evidence="1" key="2">
    <citation type="submission" date="2025-08" db="UniProtKB">
        <authorList>
            <consortium name="RefSeq"/>
        </authorList>
    </citation>
    <scope>IDENTIFICATION</scope>
</reference>
<reference evidence="1" key="1">
    <citation type="submission" date="2025-02" db="EMBL/GenBank/DDBJ databases">
        <authorList>
            <consortium name="NCBI Genome Project"/>
        </authorList>
    </citation>
    <scope>NUCLEOTIDE SEQUENCE</scope>
</reference>
<dbReference type="KEGG" id="ang:An04g00030"/>
<dbReference type="RefSeq" id="XP_059600406.1">
    <property type="nucleotide sequence ID" value="XM_059747228.1"/>
</dbReference>
<protein>
    <submittedName>
        <fullName evidence="1">Uncharacterized protein</fullName>
    </submittedName>
</protein>
<dbReference type="GeneID" id="84590777"/>